<dbReference type="OrthoDB" id="10270134at2759"/>
<evidence type="ECO:0000313" key="2">
    <source>
        <dbReference type="Proteomes" id="UP000886998"/>
    </source>
</evidence>
<evidence type="ECO:0000313" key="1">
    <source>
        <dbReference type="EMBL" id="GFY71194.1"/>
    </source>
</evidence>
<dbReference type="Proteomes" id="UP000886998">
    <property type="component" value="Unassembled WGS sequence"/>
</dbReference>
<protein>
    <submittedName>
        <fullName evidence="1">Uncharacterized protein</fullName>
    </submittedName>
</protein>
<sequence length="83" mass="9663">MVEVMALGWNRSKRTITERLPKIKLSGSCVKLVATNIRYITEFQVGLGEKEFDDHVERMCRLLGRFGRWTQKSFASHGWFDSL</sequence>
<comment type="caution">
    <text evidence="1">The sequence shown here is derived from an EMBL/GenBank/DDBJ whole genome shotgun (WGS) entry which is preliminary data.</text>
</comment>
<dbReference type="AlphaFoldDB" id="A0A8X7CG89"/>
<organism evidence="1 2">
    <name type="scientific">Trichonephila inaurata madagascariensis</name>
    <dbReference type="NCBI Taxonomy" id="2747483"/>
    <lineage>
        <taxon>Eukaryota</taxon>
        <taxon>Metazoa</taxon>
        <taxon>Ecdysozoa</taxon>
        <taxon>Arthropoda</taxon>
        <taxon>Chelicerata</taxon>
        <taxon>Arachnida</taxon>
        <taxon>Araneae</taxon>
        <taxon>Araneomorphae</taxon>
        <taxon>Entelegynae</taxon>
        <taxon>Araneoidea</taxon>
        <taxon>Nephilidae</taxon>
        <taxon>Trichonephila</taxon>
        <taxon>Trichonephila inaurata</taxon>
    </lineage>
</organism>
<keyword evidence="2" id="KW-1185">Reference proteome</keyword>
<dbReference type="EMBL" id="BMAV01018667">
    <property type="protein sequence ID" value="GFY71194.1"/>
    <property type="molecule type" value="Genomic_DNA"/>
</dbReference>
<accession>A0A8X7CG89</accession>
<reference evidence="1" key="1">
    <citation type="submission" date="2020-08" db="EMBL/GenBank/DDBJ databases">
        <title>Multicomponent nature underlies the extraordinary mechanical properties of spider dragline silk.</title>
        <authorList>
            <person name="Kono N."/>
            <person name="Nakamura H."/>
            <person name="Mori M."/>
            <person name="Yoshida Y."/>
            <person name="Ohtoshi R."/>
            <person name="Malay A.D."/>
            <person name="Moran D.A.P."/>
            <person name="Tomita M."/>
            <person name="Numata K."/>
            <person name="Arakawa K."/>
        </authorList>
    </citation>
    <scope>NUCLEOTIDE SEQUENCE</scope>
</reference>
<name>A0A8X7CG89_9ARAC</name>
<gene>
    <name evidence="1" type="ORF">TNIN_291511</name>
</gene>
<proteinExistence type="predicted"/>